<evidence type="ECO:0000313" key="2">
    <source>
        <dbReference type="Proteomes" id="UP001300502"/>
    </source>
</evidence>
<proteinExistence type="predicted"/>
<dbReference type="AlphaFoldDB" id="A0AAV9II48"/>
<dbReference type="Proteomes" id="UP001300502">
    <property type="component" value="Unassembled WGS sequence"/>
</dbReference>
<sequence length="105" mass="11991">MKTIFSRQPVAAIAGQFDSGETLVVLKFSERAFPLVDVFDGELYKTVGKTNDTAPAWLLTKGFKLYYGQIRSFKNFEREECEFTKEGVMKELSLCRVHIGQRSLM</sequence>
<evidence type="ECO:0000313" key="1">
    <source>
        <dbReference type="EMBL" id="KAK4527009.1"/>
    </source>
</evidence>
<dbReference type="EMBL" id="JANCYU010000046">
    <property type="protein sequence ID" value="KAK4527009.1"/>
    <property type="molecule type" value="Genomic_DNA"/>
</dbReference>
<comment type="caution">
    <text evidence="1">The sequence shown here is derived from an EMBL/GenBank/DDBJ whole genome shotgun (WGS) entry which is preliminary data.</text>
</comment>
<keyword evidence="2" id="KW-1185">Reference proteome</keyword>
<organism evidence="1 2">
    <name type="scientific">Galdieria yellowstonensis</name>
    <dbReference type="NCBI Taxonomy" id="3028027"/>
    <lineage>
        <taxon>Eukaryota</taxon>
        <taxon>Rhodophyta</taxon>
        <taxon>Bangiophyceae</taxon>
        <taxon>Galdieriales</taxon>
        <taxon>Galdieriaceae</taxon>
        <taxon>Galdieria</taxon>
    </lineage>
</organism>
<gene>
    <name evidence="1" type="ORF">GAYE_SCF31G4930</name>
</gene>
<name>A0AAV9II48_9RHOD</name>
<accession>A0AAV9II48</accession>
<reference evidence="1 2" key="1">
    <citation type="submission" date="2022-07" db="EMBL/GenBank/DDBJ databases">
        <title>Genome-wide signatures of adaptation to extreme environments.</title>
        <authorList>
            <person name="Cho C.H."/>
            <person name="Yoon H.S."/>
        </authorList>
    </citation>
    <scope>NUCLEOTIDE SEQUENCE [LARGE SCALE GENOMIC DNA]</scope>
    <source>
        <strain evidence="1 2">108.79 E11</strain>
    </source>
</reference>
<protein>
    <submittedName>
        <fullName evidence="1">Uncharacterized protein</fullName>
    </submittedName>
</protein>